<gene>
    <name evidence="1" type="ORF">PPERSA_06841</name>
</gene>
<organism evidence="1 2">
    <name type="scientific">Pseudocohnilembus persalinus</name>
    <name type="common">Ciliate</name>
    <dbReference type="NCBI Taxonomy" id="266149"/>
    <lineage>
        <taxon>Eukaryota</taxon>
        <taxon>Sar</taxon>
        <taxon>Alveolata</taxon>
        <taxon>Ciliophora</taxon>
        <taxon>Intramacronucleata</taxon>
        <taxon>Oligohymenophorea</taxon>
        <taxon>Scuticociliatia</taxon>
        <taxon>Philasterida</taxon>
        <taxon>Pseudocohnilembidae</taxon>
        <taxon>Pseudocohnilembus</taxon>
    </lineage>
</organism>
<dbReference type="Proteomes" id="UP000054937">
    <property type="component" value="Unassembled WGS sequence"/>
</dbReference>
<proteinExistence type="predicted"/>
<name>A0A0V0QSP4_PSEPJ</name>
<evidence type="ECO:0000313" key="2">
    <source>
        <dbReference type="Proteomes" id="UP000054937"/>
    </source>
</evidence>
<dbReference type="EMBL" id="LDAU01000110">
    <property type="protein sequence ID" value="KRX05207.1"/>
    <property type="molecule type" value="Genomic_DNA"/>
</dbReference>
<reference evidence="1 2" key="1">
    <citation type="journal article" date="2015" name="Sci. Rep.">
        <title>Genome of the facultative scuticociliatosis pathogen Pseudocohnilembus persalinus provides insight into its virulence through horizontal gene transfer.</title>
        <authorList>
            <person name="Xiong J."/>
            <person name="Wang G."/>
            <person name="Cheng J."/>
            <person name="Tian M."/>
            <person name="Pan X."/>
            <person name="Warren A."/>
            <person name="Jiang C."/>
            <person name="Yuan D."/>
            <person name="Miao W."/>
        </authorList>
    </citation>
    <scope>NUCLEOTIDE SEQUENCE [LARGE SCALE GENOMIC DNA]</scope>
    <source>
        <strain evidence="1">36N120E</strain>
    </source>
</reference>
<dbReference type="AlphaFoldDB" id="A0A0V0QSP4"/>
<keyword evidence="2" id="KW-1185">Reference proteome</keyword>
<accession>A0A0V0QSP4</accession>
<dbReference type="InParanoid" id="A0A0V0QSP4"/>
<dbReference type="OrthoDB" id="77931at2759"/>
<evidence type="ECO:0000313" key="1">
    <source>
        <dbReference type="EMBL" id="KRX05207.1"/>
    </source>
</evidence>
<sequence>MISSLDTLLTKEDKDLFQYQLNCVKLELIICGGGYIETVPEKYYWREKEGSYEFYQCQTNLEACTGNDTCQTGYTGTMCEECDFVNEYYLSQDYKCEKCPEWKKK</sequence>
<protein>
    <submittedName>
        <fullName evidence="1">Uncharacterized protein</fullName>
    </submittedName>
</protein>
<comment type="caution">
    <text evidence="1">The sequence shown here is derived from an EMBL/GenBank/DDBJ whole genome shotgun (WGS) entry which is preliminary data.</text>
</comment>